<dbReference type="Proteomes" id="UP000310189">
    <property type="component" value="Unassembled WGS sequence"/>
</dbReference>
<dbReference type="Gene3D" id="1.20.58.1080">
    <property type="match status" value="1"/>
</dbReference>
<evidence type="ECO:0000256" key="1">
    <source>
        <dbReference type="ARBA" id="ARBA00001936"/>
    </source>
</evidence>
<keyword evidence="15" id="KW-1185">Reference proteome</keyword>
<feature type="domain" description="Helicase C-terminal" evidence="13">
    <location>
        <begin position="292"/>
        <end position="486"/>
    </location>
</feature>
<keyword evidence="9" id="KW-0809">Transit peptide</keyword>
<comment type="cofactor">
    <cofactor evidence="2">
        <name>Mg(2+)</name>
        <dbReference type="ChEBI" id="CHEBI:18420"/>
    </cofactor>
</comment>
<dbReference type="PROSITE" id="PS51194">
    <property type="entry name" value="HELICASE_CTER"/>
    <property type="match status" value="1"/>
</dbReference>
<dbReference type="EC" id="3.6.4.13" evidence="4"/>
<dbReference type="EMBL" id="SPNW01000043">
    <property type="protein sequence ID" value="TIA88053.1"/>
    <property type="molecule type" value="Genomic_DNA"/>
</dbReference>
<accession>A0A4V4LSW8</accession>
<dbReference type="SMART" id="SM00490">
    <property type="entry name" value="HELICc"/>
    <property type="match status" value="1"/>
</dbReference>
<dbReference type="InterPro" id="IPR001650">
    <property type="entry name" value="Helicase_C-like"/>
</dbReference>
<comment type="cofactor">
    <cofactor evidence="1">
        <name>Mn(2+)</name>
        <dbReference type="ChEBI" id="CHEBI:29035"/>
    </cofactor>
</comment>
<reference evidence="14 15" key="1">
    <citation type="submission" date="2019-03" db="EMBL/GenBank/DDBJ databases">
        <title>Sequencing 23 genomes of Wallemia ichthyophaga.</title>
        <authorList>
            <person name="Gostincar C."/>
        </authorList>
    </citation>
    <scope>NUCLEOTIDE SEQUENCE [LARGE SCALE GENOMIC DNA]</scope>
    <source>
        <strain evidence="14 15">EXF-5753</strain>
    </source>
</reference>
<dbReference type="PANTHER" id="PTHR12131">
    <property type="entry name" value="ATP-DEPENDENT RNA AND DNA HELICASE"/>
    <property type="match status" value="1"/>
</dbReference>
<proteinExistence type="predicted"/>
<feature type="region of interest" description="Disordered" evidence="12">
    <location>
        <begin position="672"/>
        <end position="691"/>
    </location>
</feature>
<dbReference type="GO" id="GO:0005524">
    <property type="term" value="F:ATP binding"/>
    <property type="evidence" value="ECO:0007669"/>
    <property type="project" value="UniProtKB-KW"/>
</dbReference>
<dbReference type="InterPro" id="IPR044774">
    <property type="entry name" value="Suv3_DEXQc"/>
</dbReference>
<dbReference type="InterPro" id="IPR022192">
    <property type="entry name" value="SUV3_C"/>
</dbReference>
<keyword evidence="6" id="KW-0378">Hydrolase</keyword>
<evidence type="ECO:0000256" key="7">
    <source>
        <dbReference type="ARBA" id="ARBA00022806"/>
    </source>
</evidence>
<evidence type="ECO:0000256" key="12">
    <source>
        <dbReference type="SAM" id="MobiDB-lite"/>
    </source>
</evidence>
<comment type="catalytic activity">
    <reaction evidence="11">
        <text>ATP + H2O = ADP + phosphate + H(+)</text>
        <dbReference type="Rhea" id="RHEA:13065"/>
        <dbReference type="ChEBI" id="CHEBI:15377"/>
        <dbReference type="ChEBI" id="CHEBI:15378"/>
        <dbReference type="ChEBI" id="CHEBI:30616"/>
        <dbReference type="ChEBI" id="CHEBI:43474"/>
        <dbReference type="ChEBI" id="CHEBI:456216"/>
        <dbReference type="EC" id="3.6.4.13"/>
    </reaction>
</comment>
<keyword evidence="7" id="KW-0347">Helicase</keyword>
<dbReference type="GO" id="GO:0003724">
    <property type="term" value="F:RNA helicase activity"/>
    <property type="evidence" value="ECO:0007669"/>
    <property type="project" value="UniProtKB-EC"/>
</dbReference>
<gene>
    <name evidence="14" type="ORF">E3P99_02825</name>
</gene>
<evidence type="ECO:0000256" key="9">
    <source>
        <dbReference type="ARBA" id="ARBA00022946"/>
    </source>
</evidence>
<dbReference type="Pfam" id="PF00271">
    <property type="entry name" value="Helicase_C"/>
    <property type="match status" value="1"/>
</dbReference>
<keyword evidence="8" id="KW-0067">ATP-binding</keyword>
<evidence type="ECO:0000259" key="13">
    <source>
        <dbReference type="PROSITE" id="PS51194"/>
    </source>
</evidence>
<dbReference type="GO" id="GO:0000965">
    <property type="term" value="P:mitochondrial RNA 3'-end processing"/>
    <property type="evidence" value="ECO:0007669"/>
    <property type="project" value="TreeGrafter"/>
</dbReference>
<dbReference type="CDD" id="cd18805">
    <property type="entry name" value="SF2_C_suv3"/>
    <property type="match status" value="1"/>
</dbReference>
<dbReference type="OrthoDB" id="6692397at2759"/>
<dbReference type="CDD" id="cd17913">
    <property type="entry name" value="DEXQc_Suv3"/>
    <property type="match status" value="1"/>
</dbReference>
<keyword evidence="10" id="KW-0496">Mitochondrion</keyword>
<evidence type="ECO:0000256" key="2">
    <source>
        <dbReference type="ARBA" id="ARBA00001946"/>
    </source>
</evidence>
<name>A0A4V4LSW8_9BASI</name>
<keyword evidence="5" id="KW-0547">Nucleotide-binding</keyword>
<dbReference type="FunFam" id="3.40.50.300:FF:000957">
    <property type="entry name" value="ATP-dependent RNA helicase SUV3L, mitochondrial"/>
    <property type="match status" value="1"/>
</dbReference>
<organism evidence="14 15">
    <name type="scientific">Wallemia hederae</name>
    <dbReference type="NCBI Taxonomy" id="1540922"/>
    <lineage>
        <taxon>Eukaryota</taxon>
        <taxon>Fungi</taxon>
        <taxon>Dikarya</taxon>
        <taxon>Basidiomycota</taxon>
        <taxon>Wallemiomycotina</taxon>
        <taxon>Wallemiomycetes</taxon>
        <taxon>Wallemiales</taxon>
        <taxon>Wallemiaceae</taxon>
        <taxon>Wallemia</taxon>
    </lineage>
</organism>
<comment type="caution">
    <text evidence="14">The sequence shown here is derived from an EMBL/GenBank/DDBJ whole genome shotgun (WGS) entry which is preliminary data.</text>
</comment>
<dbReference type="AlphaFoldDB" id="A0A4V4LSW8"/>
<protein>
    <recommendedName>
        <fullName evidence="4">RNA helicase</fullName>
        <ecNumber evidence="4">3.6.4.13</ecNumber>
    </recommendedName>
</protein>
<comment type="subcellular location">
    <subcellularLocation>
        <location evidence="3">Mitochondrion</location>
    </subcellularLocation>
</comment>
<evidence type="ECO:0000256" key="8">
    <source>
        <dbReference type="ARBA" id="ARBA00022840"/>
    </source>
</evidence>
<dbReference type="InterPro" id="IPR027417">
    <property type="entry name" value="P-loop_NTPase"/>
</dbReference>
<evidence type="ECO:0000256" key="6">
    <source>
        <dbReference type="ARBA" id="ARBA00022801"/>
    </source>
</evidence>
<dbReference type="InterPro" id="IPR041082">
    <property type="entry name" value="Suv3_C_1"/>
</dbReference>
<dbReference type="InterPro" id="IPR055206">
    <property type="entry name" value="DEXQc_SUV3"/>
</dbReference>
<evidence type="ECO:0000256" key="11">
    <source>
        <dbReference type="ARBA" id="ARBA00047984"/>
    </source>
</evidence>
<dbReference type="Pfam" id="PF18147">
    <property type="entry name" value="Suv3_C_1"/>
    <property type="match status" value="1"/>
</dbReference>
<dbReference type="GO" id="GO:0045025">
    <property type="term" value="C:mitochondrial degradosome"/>
    <property type="evidence" value="ECO:0007669"/>
    <property type="project" value="TreeGrafter"/>
</dbReference>
<evidence type="ECO:0000256" key="3">
    <source>
        <dbReference type="ARBA" id="ARBA00004173"/>
    </source>
</evidence>
<evidence type="ECO:0000313" key="14">
    <source>
        <dbReference type="EMBL" id="TIA88053.1"/>
    </source>
</evidence>
<dbReference type="Gene3D" id="3.40.50.300">
    <property type="entry name" value="P-loop containing nucleotide triphosphate hydrolases"/>
    <property type="match status" value="2"/>
</dbReference>
<dbReference type="SUPFAM" id="SSF52540">
    <property type="entry name" value="P-loop containing nucleoside triphosphate hydrolases"/>
    <property type="match status" value="1"/>
</dbReference>
<evidence type="ECO:0000313" key="15">
    <source>
        <dbReference type="Proteomes" id="UP000310189"/>
    </source>
</evidence>
<dbReference type="PANTHER" id="PTHR12131:SF1">
    <property type="entry name" value="ATP-DEPENDENT RNA HELICASE SUPV3L1, MITOCHONDRIAL-RELATED"/>
    <property type="match status" value="1"/>
</dbReference>
<dbReference type="InterPro" id="IPR050699">
    <property type="entry name" value="RNA-DNA_Helicase"/>
</dbReference>
<evidence type="ECO:0000256" key="5">
    <source>
        <dbReference type="ARBA" id="ARBA00022741"/>
    </source>
</evidence>
<feature type="compositionally biased region" description="Basic residues" evidence="12">
    <location>
        <begin position="672"/>
        <end position="681"/>
    </location>
</feature>
<dbReference type="Pfam" id="PF22527">
    <property type="entry name" value="DEXQc_Suv3"/>
    <property type="match status" value="1"/>
</dbReference>
<sequence>MHTTARLLFTPSHAHLRSKLQGSLKSSSATATASASLKDRIDYVLHDYCRSKDATALLASFGIAPAAAKQKIAHFKERAASEIRSKSLSQLEESGWGFTTKSVSESVPRNKIIERAIQQRLVSENVAGVDAITDYRQPAHKYSKARTMRRKLILHVGPTNSGKTHSAILALSQAKTGIYAGPLRLLAHEIFLRLNQGTISPGIGPDDRPLPPGPPKPCNLYTGEEVRIVDAESGLKSCTVEMVPLDHEIDVGVIDEIQLIADDSRGPAWTAAVLGMRAKELHICGEETVVGLLERIAKETGDEIVINRYKRLTQLRIGKPLSTLSNVKKGDCVVTFSRSGIWALKRKIEDATGLRCAVAYGGLPPETRAEQAKLFNDKDSGYDVMVASDAIGMGLNLKIRRVVFETVHKWNGTREVPLSVSQMKQIAGRAGRYGVNEKENVIETNNAKIEEEDDDAGVATTLNPLDLQVLERAINSQIPAINKAAIGVSSDALKDLNNLMPTRASLGDLITTLTNLLRVSTNYFVTSNKNFVEMAEIANEPLSQLPLEDAFRFAMAPCNTRDANVVAALCRFIDAQAQGELIDPEVSLNGLGLTQLEAIERVVENPAHKTPLTPDTLNTLESLHRSLVLYTWLSFRFSLDYTRRSVAQDLKLRTEKCIEYILENVNWLGKQSRKKPTKPKKPIIMEGLPDA</sequence>
<dbReference type="Gene3D" id="1.20.272.40">
    <property type="match status" value="1"/>
</dbReference>
<evidence type="ECO:0000256" key="10">
    <source>
        <dbReference type="ARBA" id="ARBA00023128"/>
    </source>
</evidence>
<dbReference type="GO" id="GO:0016787">
    <property type="term" value="F:hydrolase activity"/>
    <property type="evidence" value="ECO:0007669"/>
    <property type="project" value="UniProtKB-KW"/>
</dbReference>
<dbReference type="Pfam" id="PF12513">
    <property type="entry name" value="SUV3_C"/>
    <property type="match status" value="1"/>
</dbReference>
<evidence type="ECO:0000256" key="4">
    <source>
        <dbReference type="ARBA" id="ARBA00012552"/>
    </source>
</evidence>